<keyword evidence="4" id="KW-1185">Reference proteome</keyword>
<sequence>MAIDNGVLDSTEKKFATSEKVTVALFTAQELIISSVYIYETVKILRVGEMMRQNNRHRILKLLAANIAVMCLDVSTITLEYSALFGVWCSFKGFAYTVKLKIEFSILNQLRDSVTKNGRSGGTYPDHSGSEGITLSSRKSKINTKPTASALERNTFSELQDHDAIMRTTHITVQRSEHAGTPMKNSHGFPLVHTDSLSATEHAGSRKTKTPSEVSSEVEFATKGVY</sequence>
<dbReference type="Pfam" id="PF24802">
    <property type="entry name" value="DUF7703"/>
    <property type="match status" value="1"/>
</dbReference>
<reference evidence="3 4" key="1">
    <citation type="submission" date="2024-02" db="EMBL/GenBank/DDBJ databases">
        <title>De novo assembly and annotation of 12 fungi associated with fruit tree decline syndrome in Ontario, Canada.</title>
        <authorList>
            <person name="Sulman M."/>
            <person name="Ellouze W."/>
            <person name="Ilyukhin E."/>
        </authorList>
    </citation>
    <scope>NUCLEOTIDE SEQUENCE [LARGE SCALE GENOMIC DNA]</scope>
    <source>
        <strain evidence="3 4">M42-189</strain>
    </source>
</reference>
<organism evidence="3 4">
    <name type="scientific">Paraconiothyrium brasiliense</name>
    <dbReference type="NCBI Taxonomy" id="300254"/>
    <lineage>
        <taxon>Eukaryota</taxon>
        <taxon>Fungi</taxon>
        <taxon>Dikarya</taxon>
        <taxon>Ascomycota</taxon>
        <taxon>Pezizomycotina</taxon>
        <taxon>Dothideomycetes</taxon>
        <taxon>Pleosporomycetidae</taxon>
        <taxon>Pleosporales</taxon>
        <taxon>Massarineae</taxon>
        <taxon>Didymosphaeriaceae</taxon>
        <taxon>Paraconiothyrium</taxon>
    </lineage>
</organism>
<feature type="region of interest" description="Disordered" evidence="1">
    <location>
        <begin position="117"/>
        <end position="146"/>
    </location>
</feature>
<evidence type="ECO:0000256" key="1">
    <source>
        <dbReference type="SAM" id="MobiDB-lite"/>
    </source>
</evidence>
<gene>
    <name evidence="3" type="ORF">SLS60_008865</name>
</gene>
<accession>A0ABR3QYP6</accession>
<dbReference type="InterPro" id="IPR056120">
    <property type="entry name" value="DUF7703"/>
</dbReference>
<comment type="caution">
    <text evidence="3">The sequence shown here is derived from an EMBL/GenBank/DDBJ whole genome shotgun (WGS) entry which is preliminary data.</text>
</comment>
<dbReference type="PANTHER" id="PTHR37013:SF7">
    <property type="entry name" value="INTEGRAL MEMBRANE PROTEIN"/>
    <property type="match status" value="1"/>
</dbReference>
<feature type="region of interest" description="Disordered" evidence="1">
    <location>
        <begin position="199"/>
        <end position="226"/>
    </location>
</feature>
<dbReference type="PANTHER" id="PTHR37013">
    <property type="entry name" value="INTEGRAL MEMBRANE PROTEIN (AFU_ORTHOLOGUE AFUA_1G05950)-RELATED"/>
    <property type="match status" value="1"/>
</dbReference>
<dbReference type="Proteomes" id="UP001521785">
    <property type="component" value="Unassembled WGS sequence"/>
</dbReference>
<evidence type="ECO:0000313" key="3">
    <source>
        <dbReference type="EMBL" id="KAL1597281.1"/>
    </source>
</evidence>
<name>A0ABR3QYP6_9PLEO</name>
<evidence type="ECO:0000313" key="4">
    <source>
        <dbReference type="Proteomes" id="UP001521785"/>
    </source>
</evidence>
<protein>
    <recommendedName>
        <fullName evidence="2">DUF7703 domain-containing protein</fullName>
    </recommendedName>
</protein>
<feature type="domain" description="DUF7703" evidence="2">
    <location>
        <begin position="14"/>
        <end position="111"/>
    </location>
</feature>
<dbReference type="EMBL" id="JAKJXO020000013">
    <property type="protein sequence ID" value="KAL1597281.1"/>
    <property type="molecule type" value="Genomic_DNA"/>
</dbReference>
<proteinExistence type="predicted"/>
<feature type="compositionally biased region" description="Polar residues" evidence="1">
    <location>
        <begin position="131"/>
        <end position="146"/>
    </location>
</feature>
<evidence type="ECO:0000259" key="2">
    <source>
        <dbReference type="Pfam" id="PF24802"/>
    </source>
</evidence>